<accession>A0ABN9RA23</accession>
<proteinExistence type="predicted"/>
<dbReference type="Proteomes" id="UP001189429">
    <property type="component" value="Unassembled WGS sequence"/>
</dbReference>
<organism evidence="3 4">
    <name type="scientific">Prorocentrum cordatum</name>
    <dbReference type="NCBI Taxonomy" id="2364126"/>
    <lineage>
        <taxon>Eukaryota</taxon>
        <taxon>Sar</taxon>
        <taxon>Alveolata</taxon>
        <taxon>Dinophyceae</taxon>
        <taxon>Prorocentrales</taxon>
        <taxon>Prorocentraceae</taxon>
        <taxon>Prorocentrum</taxon>
    </lineage>
</organism>
<protein>
    <submittedName>
        <fullName evidence="3">Uncharacterized protein</fullName>
    </submittedName>
</protein>
<keyword evidence="4" id="KW-1185">Reference proteome</keyword>
<reference evidence="3" key="1">
    <citation type="submission" date="2023-10" db="EMBL/GenBank/DDBJ databases">
        <authorList>
            <person name="Chen Y."/>
            <person name="Shah S."/>
            <person name="Dougan E. K."/>
            <person name="Thang M."/>
            <person name="Chan C."/>
        </authorList>
    </citation>
    <scope>NUCLEOTIDE SEQUENCE [LARGE SCALE GENOMIC DNA]</scope>
</reference>
<evidence type="ECO:0000256" key="1">
    <source>
        <dbReference type="SAM" id="Coils"/>
    </source>
</evidence>
<keyword evidence="2" id="KW-1133">Transmembrane helix</keyword>
<keyword evidence="1" id="KW-0175">Coiled coil</keyword>
<feature type="transmembrane region" description="Helical" evidence="2">
    <location>
        <begin position="38"/>
        <end position="66"/>
    </location>
</feature>
<evidence type="ECO:0000256" key="2">
    <source>
        <dbReference type="SAM" id="Phobius"/>
    </source>
</evidence>
<evidence type="ECO:0000313" key="4">
    <source>
        <dbReference type="Proteomes" id="UP001189429"/>
    </source>
</evidence>
<feature type="coiled-coil region" evidence="1">
    <location>
        <begin position="277"/>
        <end position="304"/>
    </location>
</feature>
<gene>
    <name evidence="3" type="ORF">PCOR1329_LOCUS18948</name>
</gene>
<name>A0ABN9RA23_9DINO</name>
<sequence>MVRDHFLADDADVGVFCRRWSWVAGLAHSNASVTPSRVAAAFGGVALVLLLVVVQVVVVLVAALCCALVFLRVVLVAVVGVVAAAVFLVALVLLRVDAAVASWAATGRQWQPRVGNALRLSVSGVPTPVEPVLEVGLSPGERSLLPHGLGMFVVARRRAAWQDLEDAIAEHVMLLEWAAAFERRRAFRAERFDRRQVCFERWPHPAVPPVALVLRPGAMECRARAPAASGSAAADVHPPALHEIARLFRDEVQPSRTAMNNLEGQFTQLSGTVGTRMNSAEERVGSSEERLEEVEIRLTNLENSFDLNETPRSNASANDDVTERIRKLEMQLSMLRVVGPNATETQEKDKTMVLGGGYEAKAVWADPEGGKVWVGQELAMHVAIDNGSLKVEYGTDWEAWFSDANYPDLPNLIAKMKSKW</sequence>
<comment type="caution">
    <text evidence="3">The sequence shown here is derived from an EMBL/GenBank/DDBJ whole genome shotgun (WGS) entry which is preliminary data.</text>
</comment>
<dbReference type="EMBL" id="CAUYUJ010006002">
    <property type="protein sequence ID" value="CAK0815766.1"/>
    <property type="molecule type" value="Genomic_DNA"/>
</dbReference>
<keyword evidence="2" id="KW-0812">Transmembrane</keyword>
<keyword evidence="2" id="KW-0472">Membrane</keyword>
<feature type="transmembrane region" description="Helical" evidence="2">
    <location>
        <begin position="73"/>
        <end position="94"/>
    </location>
</feature>
<evidence type="ECO:0000313" key="3">
    <source>
        <dbReference type="EMBL" id="CAK0815766.1"/>
    </source>
</evidence>